<dbReference type="Proteomes" id="UP001172680">
    <property type="component" value="Unassembled WGS sequence"/>
</dbReference>
<gene>
    <name evidence="1" type="primary">MCD4_2</name>
    <name evidence="1" type="ORF">H2199_008237</name>
</gene>
<protein>
    <submittedName>
        <fullName evidence="1">Glycosyl phosphatidyl inositol anchor synthesis</fullName>
    </submittedName>
</protein>
<proteinExistence type="predicted"/>
<evidence type="ECO:0000313" key="2">
    <source>
        <dbReference type="Proteomes" id="UP001172680"/>
    </source>
</evidence>
<name>A0ACC2YKI1_9PEZI</name>
<reference evidence="1" key="1">
    <citation type="submission" date="2022-10" db="EMBL/GenBank/DDBJ databases">
        <title>Culturing micro-colonial fungi from biological soil crusts in the Mojave desert and describing Neophaeococcomyces mojavensis, and introducing the new genera and species Taxawa tesnikishii.</title>
        <authorList>
            <person name="Kurbessoian T."/>
            <person name="Stajich J.E."/>
        </authorList>
    </citation>
    <scope>NUCLEOTIDE SEQUENCE</scope>
    <source>
        <strain evidence="1">JES_115</strain>
    </source>
</reference>
<organism evidence="1 2">
    <name type="scientific">Coniosporium tulheliwenetii</name>
    <dbReference type="NCBI Taxonomy" id="3383036"/>
    <lineage>
        <taxon>Eukaryota</taxon>
        <taxon>Fungi</taxon>
        <taxon>Dikarya</taxon>
        <taxon>Ascomycota</taxon>
        <taxon>Pezizomycotina</taxon>
        <taxon>Dothideomycetes</taxon>
        <taxon>Dothideomycetes incertae sedis</taxon>
        <taxon>Coniosporium</taxon>
    </lineage>
</organism>
<accession>A0ACC2YKI1</accession>
<evidence type="ECO:0000313" key="1">
    <source>
        <dbReference type="EMBL" id="KAJ9635884.1"/>
    </source>
</evidence>
<dbReference type="EMBL" id="JAPDRP010000026">
    <property type="protein sequence ID" value="KAJ9635884.1"/>
    <property type="molecule type" value="Genomic_DNA"/>
</dbReference>
<keyword evidence="2" id="KW-1185">Reference proteome</keyword>
<comment type="caution">
    <text evidence="1">The sequence shown here is derived from an EMBL/GenBank/DDBJ whole genome shotgun (WGS) entry which is preliminary data.</text>
</comment>
<sequence length="149" mass="16566">MDCVPDVEHNNLRDVRRSQKTRTVDFKAVRVVPIGNTKERVAREAPKPANRDWYYKSRANVFAGDGLRNEKFFESFPDPSPPTNQSTTAQELRTASMALANSTALAPYTSSSAAIKITTCSPGTIRKLVRNHKLLGSLQELPKEPPNLV</sequence>